<keyword evidence="2" id="KW-1185">Reference proteome</keyword>
<dbReference type="Proteomes" id="UP000830395">
    <property type="component" value="Chromosome 18"/>
</dbReference>
<organism evidence="1 2">
    <name type="scientific">Pangasius djambal</name>
    <dbReference type="NCBI Taxonomy" id="1691987"/>
    <lineage>
        <taxon>Eukaryota</taxon>
        <taxon>Metazoa</taxon>
        <taxon>Chordata</taxon>
        <taxon>Craniata</taxon>
        <taxon>Vertebrata</taxon>
        <taxon>Euteleostomi</taxon>
        <taxon>Actinopterygii</taxon>
        <taxon>Neopterygii</taxon>
        <taxon>Teleostei</taxon>
        <taxon>Ostariophysi</taxon>
        <taxon>Siluriformes</taxon>
        <taxon>Pangasiidae</taxon>
        <taxon>Pangasius</taxon>
    </lineage>
</organism>
<reference evidence="1" key="1">
    <citation type="submission" date="2020-02" db="EMBL/GenBank/DDBJ databases">
        <title>Genome sequencing of the panga catfish, Pangasius djambal.</title>
        <authorList>
            <person name="Wen M."/>
            <person name="Zahm M."/>
            <person name="Roques C."/>
            <person name="Cabau C."/>
            <person name="Klopp C."/>
            <person name="Donnadieu C."/>
            <person name="Jouanno E."/>
            <person name="Avarre J.-C."/>
            <person name="Campet M."/>
            <person name="Ha T."/>
            <person name="Dugue R."/>
            <person name="Lampietro C."/>
            <person name="Louis A."/>
            <person name="Herpin A."/>
            <person name="Echchiki A."/>
            <person name="Berthelot C."/>
            <person name="Parey E."/>
            <person name="Roest-Crollius H."/>
            <person name="Braasch I."/>
            <person name="Postlethwait J.H."/>
            <person name="Bobe J."/>
            <person name="Montfort J."/>
            <person name="Bouchez O."/>
            <person name="Begum T."/>
            <person name="Schartl M."/>
            <person name="Gustiano R."/>
            <person name="Guiguen Y."/>
        </authorList>
    </citation>
    <scope>NUCLEOTIDE SEQUENCE</scope>
    <source>
        <strain evidence="1">Pdj_M5554</strain>
    </source>
</reference>
<gene>
    <name evidence="1" type="ORF">PDJAM_G00088200</name>
</gene>
<sequence>MGIEELSVRNGRAVSDRWADSVVVRPRTPERHVTVHQRLVLAFAVSILTLVVVTAVAVTLAVSFEKCGGSSSENVVPPGTGSNQSRDRSGEQKGGDVQPWRRLRLPTALRPRHYDLQLSVYMHNFTFSGEASIELECLNATKFIVLHADGLHVEKVAVYSDSKKPGAMRIHRHFRYPHNQVHVIALHREMKPLRTYRINMTFQAQIQNQLLGFFHTSYALHGERRYAAVTQFSPTHARKAFPCFDEPVYKATFSVTLRHDASYQSVSNMPIESSGLDEDGWLTNRFSRTPRMSTYYVSWAVCDFSSRETMTHSGVMVSLTHSSVKLHYSTDFYSTLHL</sequence>
<protein>
    <submittedName>
        <fullName evidence="1">Uncharacterized protein</fullName>
    </submittedName>
</protein>
<comment type="caution">
    <text evidence="1">The sequence shown here is derived from an EMBL/GenBank/DDBJ whole genome shotgun (WGS) entry which is preliminary data.</text>
</comment>
<evidence type="ECO:0000313" key="2">
    <source>
        <dbReference type="Proteomes" id="UP000830395"/>
    </source>
</evidence>
<accession>A0ACC5Z4L3</accession>
<evidence type="ECO:0000313" key="1">
    <source>
        <dbReference type="EMBL" id="MCJ8742954.1"/>
    </source>
</evidence>
<dbReference type="EMBL" id="CM040992">
    <property type="protein sequence ID" value="MCJ8742954.1"/>
    <property type="molecule type" value="Genomic_DNA"/>
</dbReference>
<name>A0ACC5Z4L3_9TELE</name>
<proteinExistence type="predicted"/>